<dbReference type="AlphaFoldDB" id="A0A9X2LKX5"/>
<dbReference type="RefSeq" id="WP_256791208.1">
    <property type="nucleotide sequence ID" value="NZ_JANIID010000027.1"/>
</dbReference>
<evidence type="ECO:0000313" key="3">
    <source>
        <dbReference type="Proteomes" id="UP001142374"/>
    </source>
</evidence>
<keyword evidence="3" id="KW-1185">Reference proteome</keyword>
<dbReference type="EMBL" id="JANIID010000027">
    <property type="protein sequence ID" value="MCQ8773095.1"/>
    <property type="molecule type" value="Genomic_DNA"/>
</dbReference>
<evidence type="ECO:0000313" key="2">
    <source>
        <dbReference type="EMBL" id="MCQ8773095.1"/>
    </source>
</evidence>
<reference evidence="2" key="1">
    <citation type="submission" date="2022-06" db="EMBL/GenBank/DDBJ databases">
        <title>WGS of actinobacteria.</title>
        <authorList>
            <person name="Thawai C."/>
        </authorList>
    </citation>
    <scope>NUCLEOTIDE SEQUENCE</scope>
    <source>
        <strain evidence="2">AA8</strain>
    </source>
</reference>
<dbReference type="Proteomes" id="UP001142374">
    <property type="component" value="Unassembled WGS sequence"/>
</dbReference>
<feature type="region of interest" description="Disordered" evidence="1">
    <location>
        <begin position="26"/>
        <end position="60"/>
    </location>
</feature>
<organism evidence="2 3">
    <name type="scientific">Streptomyces telluris</name>
    <dbReference type="NCBI Taxonomy" id="2720021"/>
    <lineage>
        <taxon>Bacteria</taxon>
        <taxon>Bacillati</taxon>
        <taxon>Actinomycetota</taxon>
        <taxon>Actinomycetes</taxon>
        <taxon>Kitasatosporales</taxon>
        <taxon>Streptomycetaceae</taxon>
        <taxon>Streptomyces</taxon>
    </lineage>
</organism>
<accession>A0A9X2LKX5</accession>
<protein>
    <submittedName>
        <fullName evidence="2">Uncharacterized protein</fullName>
    </submittedName>
</protein>
<name>A0A9X2LKX5_9ACTN</name>
<gene>
    <name evidence="2" type="ORF">NQU55_25500</name>
</gene>
<proteinExistence type="predicted"/>
<comment type="caution">
    <text evidence="2">The sequence shown here is derived from an EMBL/GenBank/DDBJ whole genome shotgun (WGS) entry which is preliminary data.</text>
</comment>
<evidence type="ECO:0000256" key="1">
    <source>
        <dbReference type="SAM" id="MobiDB-lite"/>
    </source>
</evidence>
<sequence>MAHPGIARLKSLAGVCTIVLALSACGSSQVPGRSPDTDVKPADPHAGPAERPVHPGGVPETAQKLRQRLLTASDVGPAYKALPESDHKDNSTFGPCEPDFARYGVKDPKELDMAAEVNAGFALEVGDGRPVLTEQLSSDTSKKLAAGLKVVFDVLSTCGPLEVPESPGQHGKISITMEKAPLPAQKLGEEQYRVVSTATGDGKTEVTEVAGVRVGNVGLILTGPPDMVEESLAKAVAKVKGSK</sequence>